<accession>A0A9P0D4T6</accession>
<dbReference type="Proteomes" id="UP001153636">
    <property type="component" value="Chromosome 8"/>
</dbReference>
<evidence type="ECO:0000313" key="2">
    <source>
        <dbReference type="EMBL" id="CAH1114688.1"/>
    </source>
</evidence>
<gene>
    <name evidence="2" type="ORF">PSYICH_LOCUS14502</name>
</gene>
<reference evidence="2" key="1">
    <citation type="submission" date="2022-01" db="EMBL/GenBank/DDBJ databases">
        <authorList>
            <person name="King R."/>
        </authorList>
    </citation>
    <scope>NUCLEOTIDE SEQUENCE</scope>
</reference>
<name>A0A9P0D4T6_9CUCU</name>
<dbReference type="EMBL" id="OV651820">
    <property type="protein sequence ID" value="CAH1114688.1"/>
    <property type="molecule type" value="Genomic_DNA"/>
</dbReference>
<organism evidence="2 3">
    <name type="scientific">Psylliodes chrysocephalus</name>
    <dbReference type="NCBI Taxonomy" id="3402493"/>
    <lineage>
        <taxon>Eukaryota</taxon>
        <taxon>Metazoa</taxon>
        <taxon>Ecdysozoa</taxon>
        <taxon>Arthropoda</taxon>
        <taxon>Hexapoda</taxon>
        <taxon>Insecta</taxon>
        <taxon>Pterygota</taxon>
        <taxon>Neoptera</taxon>
        <taxon>Endopterygota</taxon>
        <taxon>Coleoptera</taxon>
        <taxon>Polyphaga</taxon>
        <taxon>Cucujiformia</taxon>
        <taxon>Chrysomeloidea</taxon>
        <taxon>Chrysomelidae</taxon>
        <taxon>Galerucinae</taxon>
        <taxon>Alticini</taxon>
        <taxon>Psylliodes</taxon>
    </lineage>
</organism>
<protein>
    <submittedName>
        <fullName evidence="2">Uncharacterized protein</fullName>
    </submittedName>
</protein>
<evidence type="ECO:0000256" key="1">
    <source>
        <dbReference type="SAM" id="Coils"/>
    </source>
</evidence>
<dbReference type="AlphaFoldDB" id="A0A9P0D4T6"/>
<evidence type="ECO:0000313" key="3">
    <source>
        <dbReference type="Proteomes" id="UP001153636"/>
    </source>
</evidence>
<keyword evidence="1" id="KW-0175">Coiled coil</keyword>
<proteinExistence type="predicted"/>
<keyword evidence="3" id="KW-1185">Reference proteome</keyword>
<sequence>MKKIRQENEEFRMQITQVREVVQEQNKMLRAEIEEKGVNIRLEIGKDVKEKVSELKRSIEENLLGEIQIEVTKQTDILNREIRHIKLQGQVHEEVIHNLKENVDKEIEKLNGTVEEQSISCIKSSEIGEINFRREIEEVNRKMQNTTEEILRIEENLRQNSREGLTVVPNYIDGGIKFDRNINNIHPEVFVTIVQNKLKNFRVSKKKLIIRNVLTGLPLLWYCNKEIRKI</sequence>
<feature type="coiled-coil region" evidence="1">
    <location>
        <begin position="96"/>
        <end position="163"/>
    </location>
</feature>